<evidence type="ECO:0000256" key="1">
    <source>
        <dbReference type="SAM" id="MobiDB-lite"/>
    </source>
</evidence>
<comment type="caution">
    <text evidence="2">The sequence shown here is derived from an EMBL/GenBank/DDBJ whole genome shotgun (WGS) entry which is preliminary data.</text>
</comment>
<dbReference type="AlphaFoldDB" id="A0A8X7NG68"/>
<dbReference type="EMBL" id="JABWAB010000014">
    <property type="protein sequence ID" value="KAF6042561.1"/>
    <property type="molecule type" value="Genomic_DNA"/>
</dbReference>
<evidence type="ECO:0000313" key="2">
    <source>
        <dbReference type="EMBL" id="KAF6042561.1"/>
    </source>
</evidence>
<feature type="region of interest" description="Disordered" evidence="1">
    <location>
        <begin position="254"/>
        <end position="283"/>
    </location>
</feature>
<accession>A0A8X7NG68</accession>
<evidence type="ECO:0000313" key="3">
    <source>
        <dbReference type="Proteomes" id="UP000590412"/>
    </source>
</evidence>
<sequence>MFNKIQTYLLRRIFKDLDSSLFQEGSAQESYNDKKLGKCQAATAITTTSFTNSHHCKNQIKVYNEIINSINQYKNYLTDDNYKLIVLYFEYYHVHIKPNKVVEDNPRRHVLNYIYYILSTIDDTVSYKTITEIDNLLHSFSPTCNLSQLNDILSDLKYFINNQFPKPKFTKTTLIHTIALTFAYEVFQYPHMDDKINHTNAINSQQRKLLIQFSRFYFKTAWLNYTKNKSTRYIALDDVAKSFCQSEFDQVVEEDATEEPFSSNNTRKDKCKTNNHNGGGSEEIDDRLVQMYNAWSLAELRSVEIIQSLQEAMQEYRFRRQVTNEE</sequence>
<name>A0A8X7NG68_CANPA</name>
<dbReference type="Proteomes" id="UP000590412">
    <property type="component" value="Unassembled WGS sequence"/>
</dbReference>
<organism evidence="2 3">
    <name type="scientific">Candida parapsilosis</name>
    <name type="common">Yeast</name>
    <dbReference type="NCBI Taxonomy" id="5480"/>
    <lineage>
        <taxon>Eukaryota</taxon>
        <taxon>Fungi</taxon>
        <taxon>Dikarya</taxon>
        <taxon>Ascomycota</taxon>
        <taxon>Saccharomycotina</taxon>
        <taxon>Pichiomycetes</taxon>
        <taxon>Debaryomycetaceae</taxon>
        <taxon>Candida/Lodderomyces clade</taxon>
        <taxon>Candida</taxon>
    </lineage>
</organism>
<reference evidence="2" key="1">
    <citation type="submission" date="2020-03" db="EMBL/GenBank/DDBJ databases">
        <title>FDA dAtabase for Regulatory Grade micrObial Sequences (FDA-ARGOS): Supporting development and validation of Infectious Disease Dx tests.</title>
        <authorList>
            <person name="Campos J."/>
            <person name="Goldberg B."/>
            <person name="Tallon L."/>
            <person name="Sadzewicz L."/>
            <person name="Vavikolanu K."/>
            <person name="Mehta A."/>
            <person name="Aluvathingal J."/>
            <person name="Nadendla S."/>
            <person name="Nandy P."/>
            <person name="Geyer C."/>
            <person name="Yan Y."/>
            <person name="Sichtig H."/>
        </authorList>
    </citation>
    <scope>NUCLEOTIDE SEQUENCE [LARGE SCALE GENOMIC DNA]</scope>
    <source>
        <strain evidence="2">FDAARGOS_652</strain>
    </source>
</reference>
<protein>
    <submittedName>
        <fullName evidence="2">Uncharacterized protein</fullName>
    </submittedName>
</protein>
<proteinExistence type="predicted"/>
<dbReference type="OrthoDB" id="4011634at2759"/>
<gene>
    <name evidence="2" type="ORF">FOB60_005760</name>
</gene>